<dbReference type="PANTHER" id="PTHR15949:SF3">
    <property type="entry name" value="TESTIS-EXPRESSED PROTEIN 264"/>
    <property type="match status" value="1"/>
</dbReference>
<keyword evidence="4" id="KW-1185">Reference proteome</keyword>
<evidence type="ECO:0000256" key="1">
    <source>
        <dbReference type="SAM" id="MobiDB-lite"/>
    </source>
</evidence>
<keyword evidence="2" id="KW-0472">Membrane</keyword>
<comment type="caution">
    <text evidence="3">The sequence shown here is derived from an EMBL/GenBank/DDBJ whole genome shotgun (WGS) entry which is preliminary data.</text>
</comment>
<dbReference type="GO" id="GO:0106300">
    <property type="term" value="P:protein-DNA covalent cross-linking repair"/>
    <property type="evidence" value="ECO:0007669"/>
    <property type="project" value="TreeGrafter"/>
</dbReference>
<feature type="compositionally biased region" description="Basic and acidic residues" evidence="1">
    <location>
        <begin position="195"/>
        <end position="210"/>
    </location>
</feature>
<dbReference type="GO" id="GO:0061709">
    <property type="term" value="P:reticulophagy"/>
    <property type="evidence" value="ECO:0007669"/>
    <property type="project" value="TreeGrafter"/>
</dbReference>
<evidence type="ECO:0000313" key="3">
    <source>
        <dbReference type="EMBL" id="KAI1890916.1"/>
    </source>
</evidence>
<proteinExistence type="predicted"/>
<keyword evidence="2" id="KW-0812">Transmembrane</keyword>
<dbReference type="InterPro" id="IPR011256">
    <property type="entry name" value="Reg_factor_effector_dom_sf"/>
</dbReference>
<feature type="compositionally biased region" description="Polar residues" evidence="1">
    <location>
        <begin position="211"/>
        <end position="243"/>
    </location>
</feature>
<dbReference type="PANTHER" id="PTHR15949">
    <property type="entry name" value="TESTIS-EXPRESSED PROTEIN 264"/>
    <property type="match status" value="1"/>
</dbReference>
<keyword evidence="2" id="KW-1133">Transmembrane helix</keyword>
<dbReference type="GO" id="GO:0005789">
    <property type="term" value="C:endoplasmic reticulum membrane"/>
    <property type="evidence" value="ECO:0007669"/>
    <property type="project" value="TreeGrafter"/>
</dbReference>
<sequence>MSDLMILALIFFLLLSLVVTIVGYVLYSGLLSEVDIRTGSPPIKNITIAYKYKVGSYRDCGSIFTESCSIGPKLYCIGAYYDDPDAVPVGKCRYAVGSVLSEGEEKPEEELVQLYKKFGFSVFSFPEVTHAVTSHFPNRTSLSFMLGLYKVLPVFFNYIKERKLCAHPFLEIYKGDLIHYMSPLSRQIDFYVPEASEKEKKEESEEDRQTDITGCDSNSETSSVSRTLMSESRETSLAPSSVPSLPEQEDLREGDAHSEHSDRSESEGSASSFEELDLEPGRGPEEEDCLQAKDAAVVNPDLLPEKRAAAGEGEE</sequence>
<reference evidence="3" key="1">
    <citation type="submission" date="2021-01" db="EMBL/GenBank/DDBJ databases">
        <authorList>
            <person name="Zahm M."/>
            <person name="Roques C."/>
            <person name="Cabau C."/>
            <person name="Klopp C."/>
            <person name="Donnadieu C."/>
            <person name="Jouanno E."/>
            <person name="Lampietro C."/>
            <person name="Louis A."/>
            <person name="Herpin A."/>
            <person name="Echchiki A."/>
            <person name="Berthelot C."/>
            <person name="Parey E."/>
            <person name="Roest-Crollius H."/>
            <person name="Braasch I."/>
            <person name="Postlethwait J."/>
            <person name="Bobe J."/>
            <person name="Montfort J."/>
            <person name="Bouchez O."/>
            <person name="Begum T."/>
            <person name="Mejri S."/>
            <person name="Adams A."/>
            <person name="Chen W.-J."/>
            <person name="Guiguen Y."/>
        </authorList>
    </citation>
    <scope>NUCLEOTIDE SEQUENCE</scope>
    <source>
        <tissue evidence="3">Blood</tissue>
    </source>
</reference>
<feature type="region of interest" description="Disordered" evidence="1">
    <location>
        <begin position="195"/>
        <end position="315"/>
    </location>
</feature>
<dbReference type="OrthoDB" id="2140079at2759"/>
<dbReference type="SUPFAM" id="SSF55136">
    <property type="entry name" value="Probable bacterial effector-binding domain"/>
    <property type="match status" value="1"/>
</dbReference>
<feature type="transmembrane region" description="Helical" evidence="2">
    <location>
        <begin position="6"/>
        <end position="27"/>
    </location>
</feature>
<evidence type="ECO:0000313" key="4">
    <source>
        <dbReference type="Proteomes" id="UP000829720"/>
    </source>
</evidence>
<gene>
    <name evidence="3" type="ORF">AGOR_G00158520</name>
</gene>
<name>A0A8T3D3P0_9TELE</name>
<dbReference type="AlphaFoldDB" id="A0A8T3D3P0"/>
<dbReference type="Gene3D" id="3.20.80.10">
    <property type="entry name" value="Regulatory factor, effector binding domain"/>
    <property type="match status" value="1"/>
</dbReference>
<dbReference type="EMBL" id="JAERUA010000014">
    <property type="protein sequence ID" value="KAI1890916.1"/>
    <property type="molecule type" value="Genomic_DNA"/>
</dbReference>
<protein>
    <recommendedName>
        <fullName evidence="5">Testis-expressed sequence 264 protein</fullName>
    </recommendedName>
</protein>
<evidence type="ECO:0000256" key="2">
    <source>
        <dbReference type="SAM" id="Phobius"/>
    </source>
</evidence>
<evidence type="ECO:0008006" key="5">
    <source>
        <dbReference type="Google" id="ProtNLM"/>
    </source>
</evidence>
<feature type="compositionally biased region" description="Basic and acidic residues" evidence="1">
    <location>
        <begin position="249"/>
        <end position="266"/>
    </location>
</feature>
<dbReference type="GO" id="GO:0000421">
    <property type="term" value="C:autophagosome membrane"/>
    <property type="evidence" value="ECO:0007669"/>
    <property type="project" value="TreeGrafter"/>
</dbReference>
<organism evidence="3 4">
    <name type="scientific">Albula goreensis</name>
    <dbReference type="NCBI Taxonomy" id="1534307"/>
    <lineage>
        <taxon>Eukaryota</taxon>
        <taxon>Metazoa</taxon>
        <taxon>Chordata</taxon>
        <taxon>Craniata</taxon>
        <taxon>Vertebrata</taxon>
        <taxon>Euteleostomi</taxon>
        <taxon>Actinopterygii</taxon>
        <taxon>Neopterygii</taxon>
        <taxon>Teleostei</taxon>
        <taxon>Albuliformes</taxon>
        <taxon>Albulidae</taxon>
        <taxon>Albula</taxon>
    </lineage>
</organism>
<dbReference type="Proteomes" id="UP000829720">
    <property type="component" value="Unassembled WGS sequence"/>
</dbReference>
<dbReference type="GO" id="GO:0005634">
    <property type="term" value="C:nucleus"/>
    <property type="evidence" value="ECO:0007669"/>
    <property type="project" value="TreeGrafter"/>
</dbReference>
<accession>A0A8T3D3P0</accession>
<dbReference type="GO" id="GO:0005657">
    <property type="term" value="C:replication fork"/>
    <property type="evidence" value="ECO:0007669"/>
    <property type="project" value="TreeGrafter"/>
</dbReference>